<evidence type="ECO:0000313" key="1">
    <source>
        <dbReference type="EMBL" id="OAE37656.1"/>
    </source>
</evidence>
<accession>A0A176WXT9</accession>
<comment type="caution">
    <text evidence="1">The sequence shown here is derived from an EMBL/GenBank/DDBJ whole genome shotgun (WGS) entry which is preliminary data.</text>
</comment>
<reference evidence="1 2" key="1">
    <citation type="submission" date="2016-05" db="EMBL/GenBank/DDBJ databases">
        <authorList>
            <person name="Lavstsen T."/>
            <person name="Jespersen J.S."/>
        </authorList>
    </citation>
    <scope>NUCLEOTIDE SEQUENCE [LARGE SCALE GENOMIC DNA]</scope>
    <source>
        <strain evidence="1 2">KCJ1736</strain>
    </source>
</reference>
<organism evidence="1 2">
    <name type="scientific">Agrobacterium tumefaciens</name>
    <dbReference type="NCBI Taxonomy" id="358"/>
    <lineage>
        <taxon>Bacteria</taxon>
        <taxon>Pseudomonadati</taxon>
        <taxon>Pseudomonadota</taxon>
        <taxon>Alphaproteobacteria</taxon>
        <taxon>Hyphomicrobiales</taxon>
        <taxon>Rhizobiaceae</taxon>
        <taxon>Rhizobium/Agrobacterium group</taxon>
        <taxon>Agrobacterium</taxon>
        <taxon>Agrobacterium tumefaciens complex</taxon>
    </lineage>
</organism>
<gene>
    <name evidence="1" type="ORF">A7J57_08745</name>
</gene>
<sequence length="201" mass="21899">MENQSVSILEIINAPCGDVLKAHLLNSVHGMSINLISVRAPAGDAEKAFAESRAKLVEQAPRNADTILAEIKTDHQRPLPDRKPVPVETLPKMPLTTRFEDVDPEKEARVSANVVQLQEVNDGPVAEPESDPVMPNGEFEIGGKVYVSLIRAAELRKSSIGAVNQAACQKKWTRLPMPGDGRKAVYLKDEVMAPKYARTAA</sequence>
<dbReference type="AlphaFoldDB" id="A0A176WXT9"/>
<name>A0A176WXT9_AGRTU</name>
<dbReference type="EMBL" id="LXPS01000039">
    <property type="protein sequence ID" value="OAE37656.1"/>
    <property type="molecule type" value="Genomic_DNA"/>
</dbReference>
<evidence type="ECO:0000313" key="2">
    <source>
        <dbReference type="Proteomes" id="UP000077098"/>
    </source>
</evidence>
<protein>
    <submittedName>
        <fullName evidence="1">Uncharacterized protein</fullName>
    </submittedName>
</protein>
<dbReference type="RefSeq" id="WP_063951337.1">
    <property type="nucleotide sequence ID" value="NZ_LXPS01000039.1"/>
</dbReference>
<proteinExistence type="predicted"/>
<dbReference type="Proteomes" id="UP000077098">
    <property type="component" value="Unassembled WGS sequence"/>
</dbReference>